<comment type="caution">
    <text evidence="2">The sequence shown here is derived from an EMBL/GenBank/DDBJ whole genome shotgun (WGS) entry which is preliminary data.</text>
</comment>
<feature type="region of interest" description="Disordered" evidence="1">
    <location>
        <begin position="49"/>
        <end position="92"/>
    </location>
</feature>
<dbReference type="AlphaFoldDB" id="T0I0I0"/>
<gene>
    <name evidence="2" type="ORF">L485_03260</name>
</gene>
<sequence length="92" mass="9311">MAAQSPQKAVSALSRLCGCAGMPAQCKSDAAAIVEGAAVAAHCALMPRTSPMASSASSRSFTTDRGGMGAMPSLQDRGRKTAAKPVTSRLQE</sequence>
<evidence type="ECO:0000313" key="3">
    <source>
        <dbReference type="Proteomes" id="UP000015524"/>
    </source>
</evidence>
<accession>T0I0I0</accession>
<keyword evidence="3" id="KW-1185">Reference proteome</keyword>
<reference evidence="2 3" key="1">
    <citation type="journal article" date="2013" name="Genome Announc.">
        <title>Draft Genome Sequence of a Hexachlorocyclohexane-Degrading Bacterium, Sphingobium baderi Strain LL03T.</title>
        <authorList>
            <person name="Kaur J."/>
            <person name="Verma H."/>
            <person name="Tripathi C."/>
            <person name="Khurana J.P."/>
            <person name="Lal R."/>
        </authorList>
    </citation>
    <scope>NUCLEOTIDE SEQUENCE [LARGE SCALE GENOMIC DNA]</scope>
    <source>
        <strain evidence="2 3">LL03</strain>
    </source>
</reference>
<name>T0I0I0_9SPHN</name>
<dbReference type="Proteomes" id="UP000015524">
    <property type="component" value="Unassembled WGS sequence"/>
</dbReference>
<evidence type="ECO:0000313" key="2">
    <source>
        <dbReference type="EMBL" id="EQB05150.1"/>
    </source>
</evidence>
<evidence type="ECO:0000256" key="1">
    <source>
        <dbReference type="SAM" id="MobiDB-lite"/>
    </source>
</evidence>
<organism evidence="2 3">
    <name type="scientific">Sphingobium baderi LL03</name>
    <dbReference type="NCBI Taxonomy" id="1114964"/>
    <lineage>
        <taxon>Bacteria</taxon>
        <taxon>Pseudomonadati</taxon>
        <taxon>Pseudomonadota</taxon>
        <taxon>Alphaproteobacteria</taxon>
        <taxon>Sphingomonadales</taxon>
        <taxon>Sphingomonadaceae</taxon>
        <taxon>Sphingobium</taxon>
    </lineage>
</organism>
<dbReference type="EMBL" id="ATIB01000027">
    <property type="protein sequence ID" value="EQB05150.1"/>
    <property type="molecule type" value="Genomic_DNA"/>
</dbReference>
<proteinExistence type="predicted"/>
<protein>
    <submittedName>
        <fullName evidence="2">Uncharacterized protein</fullName>
    </submittedName>
</protein>
<feature type="compositionally biased region" description="Low complexity" evidence="1">
    <location>
        <begin position="49"/>
        <end position="61"/>
    </location>
</feature>